<evidence type="ECO:0000256" key="3">
    <source>
        <dbReference type="ARBA" id="ARBA00012243"/>
    </source>
</evidence>
<evidence type="ECO:0000256" key="5">
    <source>
        <dbReference type="ARBA" id="ARBA00022793"/>
    </source>
</evidence>
<dbReference type="PANTHER" id="PTHR10067">
    <property type="entry name" value="PHOSPHATIDYLSERINE DECARBOXYLASE"/>
    <property type="match status" value="1"/>
</dbReference>
<dbReference type="NCBIfam" id="TIGR00163">
    <property type="entry name" value="PS_decarb"/>
    <property type="match status" value="1"/>
</dbReference>
<comment type="pathway">
    <text evidence="11">Phospholipid metabolism; phosphatidylethanolamine biosynthesis.</text>
</comment>
<dbReference type="InterPro" id="IPR003817">
    <property type="entry name" value="PS_Dcarbxylase"/>
</dbReference>
<keyword evidence="5" id="KW-0210">Decarboxylase</keyword>
<comment type="pathway">
    <text evidence="2">Lipid metabolism.</text>
</comment>
<evidence type="ECO:0000256" key="10">
    <source>
        <dbReference type="ARBA" id="ARBA00023317"/>
    </source>
</evidence>
<evidence type="ECO:0000256" key="6">
    <source>
        <dbReference type="ARBA" id="ARBA00023098"/>
    </source>
</evidence>
<dbReference type="EMBL" id="MTSL01000025">
    <property type="protein sequence ID" value="PJF19944.1"/>
    <property type="molecule type" value="Genomic_DNA"/>
</dbReference>
<dbReference type="PANTHER" id="PTHR10067:SF6">
    <property type="entry name" value="PHOSPHATIDYLSERINE DECARBOXYLASE PROENZYME, MITOCHONDRIAL"/>
    <property type="match status" value="1"/>
</dbReference>
<organism evidence="12 13">
    <name type="scientific">Paramicrosporidium saccamoebae</name>
    <dbReference type="NCBI Taxonomy" id="1246581"/>
    <lineage>
        <taxon>Eukaryota</taxon>
        <taxon>Fungi</taxon>
        <taxon>Fungi incertae sedis</taxon>
        <taxon>Cryptomycota</taxon>
        <taxon>Cryptomycota incertae sedis</taxon>
        <taxon>Paramicrosporidium</taxon>
    </lineage>
</organism>
<dbReference type="Proteomes" id="UP000240830">
    <property type="component" value="Unassembled WGS sequence"/>
</dbReference>
<evidence type="ECO:0000256" key="11">
    <source>
        <dbReference type="ARBA" id="ARBA00024326"/>
    </source>
</evidence>
<dbReference type="EC" id="4.1.1.65" evidence="3"/>
<evidence type="ECO:0000313" key="13">
    <source>
        <dbReference type="Proteomes" id="UP000240830"/>
    </source>
</evidence>
<protein>
    <recommendedName>
        <fullName evidence="3">phosphatidylserine decarboxylase</fullName>
        <ecNumber evidence="3">4.1.1.65</ecNumber>
    </recommendedName>
</protein>
<keyword evidence="9" id="KW-1208">Phospholipid metabolism</keyword>
<evidence type="ECO:0000256" key="9">
    <source>
        <dbReference type="ARBA" id="ARBA00023264"/>
    </source>
</evidence>
<keyword evidence="10" id="KW-0670">Pyruvate</keyword>
<proteinExistence type="predicted"/>
<name>A0A2H9TQC9_9FUNG</name>
<dbReference type="GO" id="GO:0004609">
    <property type="term" value="F:phosphatidylserine decarboxylase activity"/>
    <property type="evidence" value="ECO:0007669"/>
    <property type="project" value="UniProtKB-EC"/>
</dbReference>
<keyword evidence="8" id="KW-0456">Lyase</keyword>
<evidence type="ECO:0000256" key="1">
    <source>
        <dbReference type="ARBA" id="ARBA00001928"/>
    </source>
</evidence>
<evidence type="ECO:0000256" key="4">
    <source>
        <dbReference type="ARBA" id="ARBA00022516"/>
    </source>
</evidence>
<keyword evidence="7" id="KW-0594">Phospholipid biosynthesis</keyword>
<dbReference type="GO" id="GO:0006646">
    <property type="term" value="P:phosphatidylethanolamine biosynthetic process"/>
    <property type="evidence" value="ECO:0007669"/>
    <property type="project" value="UniProtKB-UniPathway"/>
</dbReference>
<evidence type="ECO:0000313" key="12">
    <source>
        <dbReference type="EMBL" id="PJF19944.1"/>
    </source>
</evidence>
<dbReference type="STRING" id="1246581.A0A2H9TQC9"/>
<comment type="caution">
    <text evidence="12">The sequence shown here is derived from an EMBL/GenBank/DDBJ whole genome shotgun (WGS) entry which is preliminary data.</text>
</comment>
<keyword evidence="6" id="KW-0443">Lipid metabolism</keyword>
<reference evidence="12 13" key="1">
    <citation type="submission" date="2016-10" db="EMBL/GenBank/DDBJ databases">
        <title>The genome of Paramicrosporidium saccamoebae is the missing link in understanding Cryptomycota and Microsporidia evolution.</title>
        <authorList>
            <person name="Quandt C.A."/>
            <person name="Beaudet D."/>
            <person name="Corsaro D."/>
            <person name="Michel R."/>
            <person name="Corradi N."/>
            <person name="James T."/>
        </authorList>
    </citation>
    <scope>NUCLEOTIDE SEQUENCE [LARGE SCALE GENOMIC DNA]</scope>
    <source>
        <strain evidence="12 13">KSL3</strain>
    </source>
</reference>
<dbReference type="Pfam" id="PF02666">
    <property type="entry name" value="PS_Dcarbxylase"/>
    <property type="match status" value="1"/>
</dbReference>
<comment type="cofactor">
    <cofactor evidence="1">
        <name>pyruvate</name>
        <dbReference type="ChEBI" id="CHEBI:15361"/>
    </cofactor>
</comment>
<dbReference type="AlphaFoldDB" id="A0A2H9TQC9"/>
<dbReference type="UniPathway" id="UPA00558"/>
<evidence type="ECO:0000256" key="2">
    <source>
        <dbReference type="ARBA" id="ARBA00005189"/>
    </source>
</evidence>
<gene>
    <name evidence="12" type="ORF">PSACC_00243</name>
</gene>
<sequence length="328" mass="37143">MWQRAWKTLGIRRLLSTQASIQKSRPLLKLSLGLAALGYGYYTFDNVRDAMKRQSVYDISPYKLALYRTVPLSFMTTLAGKVAAFKVPVWLRRPFYGAYAKLYDCDMSESAPLESYATFNEFFTRPLHAGLRPVSPDSLVSPADGKILSFGKLDSTTGLYPEQIKGVRYPLRTFVRSESLDQELYYCSVYLAPGSYHRFHSPVDNFKVKKVENIPGEVLPVAPWVMRLIPGLVSLNERAVISGTWKYGNMYMVPVGATNVRSIQLKWPSGVVSDKLKKGDEVGQFEMGSLVVLLFEGPKDLKWSVQPDQWVKYGESLGAEPRRSWSFF</sequence>
<evidence type="ECO:0000256" key="8">
    <source>
        <dbReference type="ARBA" id="ARBA00023239"/>
    </source>
</evidence>
<dbReference type="InterPro" id="IPR033177">
    <property type="entry name" value="PSD-B"/>
</dbReference>
<accession>A0A2H9TQC9</accession>
<dbReference type="GO" id="GO:0005739">
    <property type="term" value="C:mitochondrion"/>
    <property type="evidence" value="ECO:0007669"/>
    <property type="project" value="TreeGrafter"/>
</dbReference>
<keyword evidence="13" id="KW-1185">Reference proteome</keyword>
<evidence type="ECO:0000256" key="7">
    <source>
        <dbReference type="ARBA" id="ARBA00023209"/>
    </source>
</evidence>
<dbReference type="OrthoDB" id="4330at2759"/>
<keyword evidence="4" id="KW-0444">Lipid biosynthesis</keyword>